<dbReference type="SUPFAM" id="SSF48452">
    <property type="entry name" value="TPR-like"/>
    <property type="match status" value="3"/>
</dbReference>
<proteinExistence type="inferred from homology"/>
<evidence type="ECO:0000256" key="5">
    <source>
        <dbReference type="ARBA" id="ARBA00023125"/>
    </source>
</evidence>
<dbReference type="Pfam" id="PF00486">
    <property type="entry name" value="Trans_reg_C"/>
    <property type="match status" value="1"/>
</dbReference>
<keyword evidence="4" id="KW-0805">Transcription regulation</keyword>
<comment type="similarity">
    <text evidence="1">Belongs to the AfsR/DnrI/RedD regulatory family.</text>
</comment>
<dbReference type="CDD" id="cd15831">
    <property type="entry name" value="BTAD"/>
    <property type="match status" value="1"/>
</dbReference>
<keyword evidence="11" id="KW-1185">Reference proteome</keyword>
<feature type="DNA-binding region" description="OmpR/PhoB-type" evidence="8">
    <location>
        <begin position="14"/>
        <end position="112"/>
    </location>
</feature>
<dbReference type="InterPro" id="IPR016032">
    <property type="entry name" value="Sig_transdc_resp-reg_C-effctor"/>
</dbReference>
<dbReference type="AlphaFoldDB" id="A0A7W9V212"/>
<evidence type="ECO:0000313" key="11">
    <source>
        <dbReference type="Proteomes" id="UP000588098"/>
    </source>
</evidence>
<protein>
    <submittedName>
        <fullName evidence="10">DNA-binding SARP family transcriptional activator</fullName>
    </submittedName>
</protein>
<evidence type="ECO:0000256" key="8">
    <source>
        <dbReference type="PROSITE-ProRule" id="PRU01091"/>
    </source>
</evidence>
<dbReference type="SUPFAM" id="SSF46894">
    <property type="entry name" value="C-terminal effector domain of the bipartite response regulators"/>
    <property type="match status" value="1"/>
</dbReference>
<evidence type="ECO:0000259" key="9">
    <source>
        <dbReference type="PROSITE" id="PS51755"/>
    </source>
</evidence>
<dbReference type="Pfam" id="PF00931">
    <property type="entry name" value="NB-ARC"/>
    <property type="match status" value="1"/>
</dbReference>
<dbReference type="GO" id="GO:0000160">
    <property type="term" value="P:phosphorelay signal transduction system"/>
    <property type="evidence" value="ECO:0007669"/>
    <property type="project" value="UniProtKB-KW"/>
</dbReference>
<evidence type="ECO:0000256" key="3">
    <source>
        <dbReference type="ARBA" id="ARBA00023012"/>
    </source>
</evidence>
<dbReference type="InterPro" id="IPR027417">
    <property type="entry name" value="P-loop_NTPase"/>
</dbReference>
<comment type="caution">
    <text evidence="10">The sequence shown here is derived from an EMBL/GenBank/DDBJ whole genome shotgun (WGS) entry which is preliminary data.</text>
</comment>
<keyword evidence="7" id="KW-0802">TPR repeat</keyword>
<feature type="domain" description="OmpR/PhoB-type" evidence="9">
    <location>
        <begin position="14"/>
        <end position="112"/>
    </location>
</feature>
<dbReference type="InterPro" id="IPR019734">
    <property type="entry name" value="TPR_rpt"/>
</dbReference>
<sequence>MADETRPRKGSGQWRGADRAGLCFGVLGPVRVCRDGELLDVGSPQRRALLAALLLRRGRTATAPELISDLWGPQPPDAAIAALRNHASRLRKTLGADSNVLVSELGGYALRVAADALDLDRAKKLWLLAKRASGADDRLRARDLIAQALDIWHGEALAGVPGPYAEAQRTRLEEWRLSLLESRLELDVETGHPGDIVAELTALTSAHPLRERLRELLMLALYRSGRQAEALAVYADARRLLAQELGVEPRTELSELQQRILRADAALSPPATDSAAAYLVTAVRPAQLPAAAADFTGRVRLVAELTDHLSTADGRVMPVSAVAGIGGVGKTTLAVQVAHAVRSHFPDGQLYVDLRGTDPTAAAEPETVLASFLRALGIPDEAIPADAEERAALYRTALAGRRVLTLLDNARDASQVRPLLPGTEGCAALITSRARLALAGARLVDLEVTTPEESLTLFTRIVGHDRVSVEQDAAREVVTACGRLPLAIRIAASRLCARRTWTVAVLAARLSDERRRLDELRAGDLAVAASFELGYSQLDPRQARAFCLLGLPDAPDISLPAAAALLDMGAADAERLIESLVDASLLETAAPGRYRFHDLVRLYARARADRDQPPAQREGALSRLLDFYLASAAGVYALTRPGDRLVAHLARTDHDGLVFDGQEAALDWLFPEVHCLLTTIHQSLNDSMRHRACDLLLVIKDLAESGAASRSYQLAVRACRDAARAAHDARAEGRACLLLSQCCRIASKYDEADSWAAQALELAATAGDPVPLCEAHTERGIVALPQGRCIDAVAHFEAALAAFSADGNRPGVAGSLSNISRVYAATGRAESAVTLAAKAVALYEDTGMALRLANGWYALGLALCQAGRHAEALAYLTRALDRFKQNRQRLWEGSTHARLAEVYLATQRPADAAHHAERSLELRSVGGEQRRATVLTVLGKALAAMGQIDRARACWGEALAVHQRLGTPERLEVSRLLA</sequence>
<dbReference type="InterPro" id="IPR002182">
    <property type="entry name" value="NB-ARC"/>
</dbReference>
<dbReference type="InterPro" id="IPR036388">
    <property type="entry name" value="WH-like_DNA-bd_sf"/>
</dbReference>
<dbReference type="PANTHER" id="PTHR35807:SF1">
    <property type="entry name" value="TRANSCRIPTIONAL REGULATOR REDD"/>
    <property type="match status" value="1"/>
</dbReference>
<dbReference type="Gene3D" id="1.10.10.10">
    <property type="entry name" value="Winged helix-like DNA-binding domain superfamily/Winged helix DNA-binding domain"/>
    <property type="match status" value="1"/>
</dbReference>
<keyword evidence="5 8" id="KW-0238">DNA-binding</keyword>
<dbReference type="GO" id="GO:0006355">
    <property type="term" value="P:regulation of DNA-templated transcription"/>
    <property type="evidence" value="ECO:0007669"/>
    <property type="project" value="InterPro"/>
</dbReference>
<dbReference type="GO" id="GO:0003677">
    <property type="term" value="F:DNA binding"/>
    <property type="evidence" value="ECO:0007669"/>
    <property type="project" value="UniProtKB-UniRule"/>
</dbReference>
<dbReference type="SUPFAM" id="SSF52540">
    <property type="entry name" value="P-loop containing nucleoside triphosphate hydrolases"/>
    <property type="match status" value="1"/>
</dbReference>
<name>A0A7W9V212_9ACTN</name>
<evidence type="ECO:0000313" key="10">
    <source>
        <dbReference type="EMBL" id="MBB5939858.1"/>
    </source>
</evidence>
<gene>
    <name evidence="10" type="ORF">FHS42_006954</name>
</gene>
<dbReference type="PRINTS" id="PR00364">
    <property type="entry name" value="DISEASERSIST"/>
</dbReference>
<dbReference type="Gene3D" id="1.25.40.10">
    <property type="entry name" value="Tetratricopeptide repeat domain"/>
    <property type="match status" value="2"/>
</dbReference>
<evidence type="ECO:0000256" key="4">
    <source>
        <dbReference type="ARBA" id="ARBA00023015"/>
    </source>
</evidence>
<dbReference type="PROSITE" id="PS51755">
    <property type="entry name" value="OMPR_PHOB"/>
    <property type="match status" value="1"/>
</dbReference>
<organism evidence="10 11">
    <name type="scientific">Streptomyces zagrosensis</name>
    <dbReference type="NCBI Taxonomy" id="1042984"/>
    <lineage>
        <taxon>Bacteria</taxon>
        <taxon>Bacillati</taxon>
        <taxon>Actinomycetota</taxon>
        <taxon>Actinomycetes</taxon>
        <taxon>Kitasatosporales</taxon>
        <taxon>Streptomycetaceae</taxon>
        <taxon>Streptomyces</taxon>
    </lineage>
</organism>
<accession>A0A7W9V212</accession>
<dbReference type="InterPro" id="IPR005158">
    <property type="entry name" value="BTAD"/>
</dbReference>
<dbReference type="PROSITE" id="PS50005">
    <property type="entry name" value="TPR"/>
    <property type="match status" value="1"/>
</dbReference>
<feature type="repeat" description="TPR" evidence="7">
    <location>
        <begin position="853"/>
        <end position="886"/>
    </location>
</feature>
<dbReference type="Gene3D" id="1.10.8.430">
    <property type="entry name" value="Helical domain of apoptotic protease-activating factors"/>
    <property type="match status" value="1"/>
</dbReference>
<dbReference type="PANTHER" id="PTHR35807">
    <property type="entry name" value="TRANSCRIPTIONAL REGULATOR REDD-RELATED"/>
    <property type="match status" value="1"/>
</dbReference>
<dbReference type="Proteomes" id="UP000588098">
    <property type="component" value="Unassembled WGS sequence"/>
</dbReference>
<dbReference type="EMBL" id="JACHJL010000028">
    <property type="protein sequence ID" value="MBB5939858.1"/>
    <property type="molecule type" value="Genomic_DNA"/>
</dbReference>
<keyword evidence="2" id="KW-0677">Repeat</keyword>
<dbReference type="SMART" id="SM01043">
    <property type="entry name" value="BTAD"/>
    <property type="match status" value="1"/>
</dbReference>
<dbReference type="Pfam" id="PF13424">
    <property type="entry name" value="TPR_12"/>
    <property type="match status" value="2"/>
</dbReference>
<evidence type="ECO:0000256" key="6">
    <source>
        <dbReference type="ARBA" id="ARBA00023163"/>
    </source>
</evidence>
<keyword evidence="6" id="KW-0804">Transcription</keyword>
<keyword evidence="3" id="KW-0902">Two-component regulatory system</keyword>
<dbReference type="InterPro" id="IPR042197">
    <property type="entry name" value="Apaf_helical"/>
</dbReference>
<dbReference type="GO" id="GO:0043531">
    <property type="term" value="F:ADP binding"/>
    <property type="evidence" value="ECO:0007669"/>
    <property type="project" value="InterPro"/>
</dbReference>
<evidence type="ECO:0000256" key="1">
    <source>
        <dbReference type="ARBA" id="ARBA00005820"/>
    </source>
</evidence>
<dbReference type="Pfam" id="PF03704">
    <property type="entry name" value="BTAD"/>
    <property type="match status" value="1"/>
</dbReference>
<dbReference type="RefSeq" id="WP_184579513.1">
    <property type="nucleotide sequence ID" value="NZ_JACHJL010000028.1"/>
</dbReference>
<evidence type="ECO:0000256" key="7">
    <source>
        <dbReference type="PROSITE-ProRule" id="PRU00339"/>
    </source>
</evidence>
<evidence type="ECO:0000256" key="2">
    <source>
        <dbReference type="ARBA" id="ARBA00022737"/>
    </source>
</evidence>
<dbReference type="Pfam" id="PF13374">
    <property type="entry name" value="TPR_10"/>
    <property type="match status" value="1"/>
</dbReference>
<dbReference type="InterPro" id="IPR001867">
    <property type="entry name" value="OmpR/PhoB-type_DNA-bd"/>
</dbReference>
<dbReference type="InterPro" id="IPR051677">
    <property type="entry name" value="AfsR-DnrI-RedD_regulator"/>
</dbReference>
<dbReference type="InterPro" id="IPR011990">
    <property type="entry name" value="TPR-like_helical_dom_sf"/>
</dbReference>
<dbReference type="SMART" id="SM00862">
    <property type="entry name" value="Trans_reg_C"/>
    <property type="match status" value="1"/>
</dbReference>
<dbReference type="SMART" id="SM00028">
    <property type="entry name" value="TPR"/>
    <property type="match status" value="6"/>
</dbReference>
<reference evidence="10 11" key="1">
    <citation type="submission" date="2020-08" db="EMBL/GenBank/DDBJ databases">
        <title>Genomic Encyclopedia of Type Strains, Phase III (KMG-III): the genomes of soil and plant-associated and newly described type strains.</title>
        <authorList>
            <person name="Whitman W."/>
        </authorList>
    </citation>
    <scope>NUCLEOTIDE SEQUENCE [LARGE SCALE GENOMIC DNA]</scope>
    <source>
        <strain evidence="10 11">CECT 8305</strain>
    </source>
</reference>